<evidence type="ECO:0000313" key="3">
    <source>
        <dbReference type="Proteomes" id="UP000054928"/>
    </source>
</evidence>
<dbReference type="EMBL" id="CCYD01000252">
    <property type="protein sequence ID" value="CEG36881.1"/>
    <property type="molecule type" value="Genomic_DNA"/>
</dbReference>
<reference evidence="3" key="1">
    <citation type="submission" date="2014-09" db="EMBL/GenBank/DDBJ databases">
        <authorList>
            <person name="Sharma Rahul"/>
            <person name="Thines Marco"/>
        </authorList>
    </citation>
    <scope>NUCLEOTIDE SEQUENCE [LARGE SCALE GENOMIC DNA]</scope>
</reference>
<feature type="region of interest" description="Disordered" evidence="1">
    <location>
        <begin position="110"/>
        <end position="186"/>
    </location>
</feature>
<organism evidence="2 3">
    <name type="scientific">Plasmopara halstedii</name>
    <name type="common">Downy mildew of sunflower</name>
    <dbReference type="NCBI Taxonomy" id="4781"/>
    <lineage>
        <taxon>Eukaryota</taxon>
        <taxon>Sar</taxon>
        <taxon>Stramenopiles</taxon>
        <taxon>Oomycota</taxon>
        <taxon>Peronosporomycetes</taxon>
        <taxon>Peronosporales</taxon>
        <taxon>Peronosporaceae</taxon>
        <taxon>Plasmopara</taxon>
    </lineage>
</organism>
<dbReference type="Proteomes" id="UP000054928">
    <property type="component" value="Unassembled WGS sequence"/>
</dbReference>
<sequence>MAESQDPQREYADEKERGKMESFMVGDLALLNSNNLPTDAASAIFPTKLRLRFIGPSKVVAKRGPSVYSKHSQTDVHHPVFYMGLLKPYRDPVHVNAEALAQERISRALGHPETEPTTGSEHGVQQPPSPMEPSAPPLPAATHSPAPRLGVSPTERGSPQGEAAGARRAPNYQERPHSKMLLQHDA</sequence>
<evidence type="ECO:0000256" key="1">
    <source>
        <dbReference type="SAM" id="MobiDB-lite"/>
    </source>
</evidence>
<feature type="compositionally biased region" description="Basic and acidic residues" evidence="1">
    <location>
        <begin position="174"/>
        <end position="186"/>
    </location>
</feature>
<dbReference type="RefSeq" id="XP_024573250.1">
    <property type="nucleotide sequence ID" value="XM_024722144.1"/>
</dbReference>
<proteinExistence type="predicted"/>
<evidence type="ECO:0000313" key="2">
    <source>
        <dbReference type="EMBL" id="CEG36881.1"/>
    </source>
</evidence>
<dbReference type="OrthoDB" id="2630497at2759"/>
<dbReference type="STRING" id="4781.A0A0P1A870"/>
<name>A0A0P1A870_PLAHL</name>
<protein>
    <submittedName>
        <fullName evidence="2">Uncharacterized protein</fullName>
    </submittedName>
</protein>
<dbReference type="GeneID" id="36399189"/>
<accession>A0A0P1A870</accession>
<dbReference type="AlphaFoldDB" id="A0A0P1A870"/>
<keyword evidence="3" id="KW-1185">Reference proteome</keyword>
<feature type="compositionally biased region" description="Pro residues" evidence="1">
    <location>
        <begin position="127"/>
        <end position="139"/>
    </location>
</feature>